<accession>A0AAD3XGC7</accession>
<name>A0AAD3XGC7_NEPGR</name>
<keyword evidence="2" id="KW-1185">Reference proteome</keyword>
<dbReference type="EMBL" id="BSYO01000004">
    <property type="protein sequence ID" value="GMH03361.1"/>
    <property type="molecule type" value="Genomic_DNA"/>
</dbReference>
<organism evidence="1 2">
    <name type="scientific">Nepenthes gracilis</name>
    <name type="common">Slender pitcher plant</name>
    <dbReference type="NCBI Taxonomy" id="150966"/>
    <lineage>
        <taxon>Eukaryota</taxon>
        <taxon>Viridiplantae</taxon>
        <taxon>Streptophyta</taxon>
        <taxon>Embryophyta</taxon>
        <taxon>Tracheophyta</taxon>
        <taxon>Spermatophyta</taxon>
        <taxon>Magnoliopsida</taxon>
        <taxon>eudicotyledons</taxon>
        <taxon>Gunneridae</taxon>
        <taxon>Pentapetalae</taxon>
        <taxon>Caryophyllales</taxon>
        <taxon>Nepenthaceae</taxon>
        <taxon>Nepenthes</taxon>
    </lineage>
</organism>
<dbReference type="Proteomes" id="UP001279734">
    <property type="component" value="Unassembled WGS sequence"/>
</dbReference>
<evidence type="ECO:0000313" key="1">
    <source>
        <dbReference type="EMBL" id="GMH03361.1"/>
    </source>
</evidence>
<comment type="caution">
    <text evidence="1">The sequence shown here is derived from an EMBL/GenBank/DDBJ whole genome shotgun (WGS) entry which is preliminary data.</text>
</comment>
<reference evidence="1" key="1">
    <citation type="submission" date="2023-05" db="EMBL/GenBank/DDBJ databases">
        <title>Nepenthes gracilis genome sequencing.</title>
        <authorList>
            <person name="Fukushima K."/>
        </authorList>
    </citation>
    <scope>NUCLEOTIDE SEQUENCE</scope>
    <source>
        <strain evidence="1">SING2019-196</strain>
    </source>
</reference>
<gene>
    <name evidence="1" type="ORF">Nepgr_005200</name>
</gene>
<evidence type="ECO:0000313" key="2">
    <source>
        <dbReference type="Proteomes" id="UP001279734"/>
    </source>
</evidence>
<protein>
    <submittedName>
        <fullName evidence="1">Uncharacterized protein</fullName>
    </submittedName>
</protein>
<dbReference type="AlphaFoldDB" id="A0AAD3XGC7"/>
<sequence>MLIPTPILASYGVPVILPSLSEESLLDIIANFVEEVHYPEPLAFEIEPEDETERQVVAADMPLSEGPMLEAESEAALEIVAGTSGSESSVLEADGGVIDGGIHEVASAKSSEPEVHEALEVPTSDIPSKSISISEMFERSYWEGIGLRHIIPMVAPSVPIFILHPRNANAHHSSDVLYRPKDDVTLGSFYQ</sequence>
<proteinExistence type="predicted"/>